<name>A0ABT3GKL7_9BACT</name>
<feature type="transmembrane region" description="Helical" evidence="1">
    <location>
        <begin position="12"/>
        <end position="32"/>
    </location>
</feature>
<keyword evidence="1" id="KW-0812">Transmembrane</keyword>
<dbReference type="RefSeq" id="WP_264488176.1">
    <property type="nucleotide sequence ID" value="NZ_JAPDDT010000007.1"/>
</dbReference>
<dbReference type="Proteomes" id="UP001320876">
    <property type="component" value="Unassembled WGS sequence"/>
</dbReference>
<dbReference type="EMBL" id="JAPDDT010000007">
    <property type="protein sequence ID" value="MCW1924068.1"/>
    <property type="molecule type" value="Genomic_DNA"/>
</dbReference>
<keyword evidence="1" id="KW-0472">Membrane</keyword>
<gene>
    <name evidence="2" type="ORF">OKA05_15985</name>
</gene>
<comment type="caution">
    <text evidence="2">The sequence shown here is derived from an EMBL/GenBank/DDBJ whole genome shotgun (WGS) entry which is preliminary data.</text>
</comment>
<feature type="transmembrane region" description="Helical" evidence="1">
    <location>
        <begin position="38"/>
        <end position="59"/>
    </location>
</feature>
<feature type="transmembrane region" description="Helical" evidence="1">
    <location>
        <begin position="66"/>
        <end position="88"/>
    </location>
</feature>
<organism evidence="2 3">
    <name type="scientific">Luteolibacter arcticus</name>
    <dbReference type="NCBI Taxonomy" id="1581411"/>
    <lineage>
        <taxon>Bacteria</taxon>
        <taxon>Pseudomonadati</taxon>
        <taxon>Verrucomicrobiota</taxon>
        <taxon>Verrucomicrobiia</taxon>
        <taxon>Verrucomicrobiales</taxon>
        <taxon>Verrucomicrobiaceae</taxon>
        <taxon>Luteolibacter</taxon>
    </lineage>
</organism>
<proteinExistence type="predicted"/>
<evidence type="ECO:0000313" key="2">
    <source>
        <dbReference type="EMBL" id="MCW1924068.1"/>
    </source>
</evidence>
<evidence type="ECO:0000256" key="1">
    <source>
        <dbReference type="SAM" id="Phobius"/>
    </source>
</evidence>
<reference evidence="2 3" key="1">
    <citation type="submission" date="2022-10" db="EMBL/GenBank/DDBJ databases">
        <title>Luteolibacter arcticus strain CCTCC AB 2014275, whole genome shotgun sequencing project.</title>
        <authorList>
            <person name="Zhao G."/>
            <person name="Shen L."/>
        </authorList>
    </citation>
    <scope>NUCLEOTIDE SEQUENCE [LARGE SCALE GENOMIC DNA]</scope>
    <source>
        <strain evidence="2 3">CCTCC AB 2014275</strain>
    </source>
</reference>
<sequence>MTQTSKPTDRRARQLALASFFLVPLHIPPFMLSGSNSLTSALIGTGAVLNVALVAVAWFTGNRAPAIIALLMPFAGIALGILGFLSGFSQSW</sequence>
<keyword evidence="3" id="KW-1185">Reference proteome</keyword>
<evidence type="ECO:0000313" key="3">
    <source>
        <dbReference type="Proteomes" id="UP001320876"/>
    </source>
</evidence>
<accession>A0ABT3GKL7</accession>
<protein>
    <submittedName>
        <fullName evidence="2">Uncharacterized protein</fullName>
    </submittedName>
</protein>
<keyword evidence="1" id="KW-1133">Transmembrane helix</keyword>